<feature type="region of interest" description="Disordered" evidence="1">
    <location>
        <begin position="540"/>
        <end position="559"/>
    </location>
</feature>
<feature type="compositionally biased region" description="Low complexity" evidence="1">
    <location>
        <begin position="550"/>
        <end position="559"/>
    </location>
</feature>
<feature type="signal peptide" evidence="2">
    <location>
        <begin position="1"/>
        <end position="18"/>
    </location>
</feature>
<feature type="compositionally biased region" description="Polar residues" evidence="1">
    <location>
        <begin position="319"/>
        <end position="344"/>
    </location>
</feature>
<evidence type="ECO:0000313" key="3">
    <source>
        <dbReference type="EMBL" id="KAH6593626.1"/>
    </source>
</evidence>
<protein>
    <submittedName>
        <fullName evidence="3">Uncharacterized protein</fullName>
    </submittedName>
</protein>
<dbReference type="EMBL" id="JAFCIX010000349">
    <property type="protein sequence ID" value="KAH6593626.1"/>
    <property type="molecule type" value="Genomic_DNA"/>
</dbReference>
<sequence length="665" mass="72192">MIVGIGIILSVLSSSVLAAAIPNYDSHGLLLVRRAGSPNNKAVLWKRNNEEQTGPVPLKLESGAGAGAQTSTSISESNPDYSSGNRGLSKLGKFYMSFKKSWNTQKHKVLQWRDKNKIKNAAKKLTRVVAGEEAKNFITDIEKFLHTTLEGARMAFKSYDNPDIVPFFLSVPKGNTQKSLTQKMTGIQNTTKQEVKKYLGDVTRGIGDITKNPQGVIIEMEKITGSISAMCIALTLVSGLSYKVLVPKVGREGNEKHIENTKTYLIKLRGYRDDAFKSFDSIKAMLDSGKVTFKRKTPSRFSNFKSGVKKRLGIKKKSSTGVPPNLESPNQDTSYQGESNQGPPDQQAPDQKGIRPTPAPRLSKLIGPETHINRSIPNTQSLHTSITTTSTTIPSTPTIAEIRHQRSKYAFERTFQVWGKSKLACSYVQANHASSAKFLRSPALSTGQAIGVSLLSLARCGGLWDYPRALKAGLLHPTATNPDQLAAAVNQRHACANFWLHTTTTTPASLSLSTTSSNSSTYTIGASAIWNSMDIHTPIDNYQHSPRTTPQSAPSSPSSPSGFSFFSFLQFSPHTRFEPPISVVRPEIPRQAQDTVEENLTGSRTTTTDTHTAAISSTPTPTHISYIGSDDILTVLLGGSLPGTNTAGNTEACPGQQWLTGTVEE</sequence>
<keyword evidence="4" id="KW-1185">Reference proteome</keyword>
<reference evidence="3 4" key="1">
    <citation type="submission" date="2021-02" db="EMBL/GenBank/DDBJ databases">
        <title>Variation within the Batrachochytrium salamandrivorans European outbreak.</title>
        <authorList>
            <person name="Kelly M."/>
            <person name="Pasmans F."/>
            <person name="Shea T.P."/>
            <person name="Munoz J.F."/>
            <person name="Carranza S."/>
            <person name="Cuomo C.A."/>
            <person name="Martel A."/>
        </authorList>
    </citation>
    <scope>NUCLEOTIDE SEQUENCE [LARGE SCALE GENOMIC DNA]</scope>
    <source>
        <strain evidence="3 4">AMFP18/2</strain>
    </source>
</reference>
<evidence type="ECO:0000256" key="1">
    <source>
        <dbReference type="SAM" id="MobiDB-lite"/>
    </source>
</evidence>
<feature type="compositionally biased region" description="Basic residues" evidence="1">
    <location>
        <begin position="307"/>
        <end position="318"/>
    </location>
</feature>
<feature type="compositionally biased region" description="Low complexity" evidence="1">
    <location>
        <begin position="601"/>
        <end position="617"/>
    </location>
</feature>
<evidence type="ECO:0000313" key="4">
    <source>
        <dbReference type="Proteomes" id="UP001648503"/>
    </source>
</evidence>
<proteinExistence type="predicted"/>
<accession>A0ABQ8F7L1</accession>
<feature type="region of interest" description="Disordered" evidence="1">
    <location>
        <begin position="53"/>
        <end position="84"/>
    </location>
</feature>
<name>A0ABQ8F7L1_9FUNG</name>
<feature type="region of interest" description="Disordered" evidence="1">
    <location>
        <begin position="300"/>
        <end position="365"/>
    </location>
</feature>
<feature type="compositionally biased region" description="Polar residues" evidence="1">
    <location>
        <begin position="68"/>
        <end position="84"/>
    </location>
</feature>
<keyword evidence="2" id="KW-0732">Signal</keyword>
<organism evidence="3 4">
    <name type="scientific">Batrachochytrium salamandrivorans</name>
    <dbReference type="NCBI Taxonomy" id="1357716"/>
    <lineage>
        <taxon>Eukaryota</taxon>
        <taxon>Fungi</taxon>
        <taxon>Fungi incertae sedis</taxon>
        <taxon>Chytridiomycota</taxon>
        <taxon>Chytridiomycota incertae sedis</taxon>
        <taxon>Chytridiomycetes</taxon>
        <taxon>Rhizophydiales</taxon>
        <taxon>Rhizophydiales incertae sedis</taxon>
        <taxon>Batrachochytrium</taxon>
    </lineage>
</organism>
<gene>
    <name evidence="3" type="ORF">BASA50_007187</name>
</gene>
<evidence type="ECO:0000256" key="2">
    <source>
        <dbReference type="SAM" id="SignalP"/>
    </source>
</evidence>
<feature type="compositionally biased region" description="Polar residues" evidence="1">
    <location>
        <begin position="540"/>
        <end position="549"/>
    </location>
</feature>
<comment type="caution">
    <text evidence="3">The sequence shown here is derived from an EMBL/GenBank/DDBJ whole genome shotgun (WGS) entry which is preliminary data.</text>
</comment>
<feature type="region of interest" description="Disordered" evidence="1">
    <location>
        <begin position="594"/>
        <end position="617"/>
    </location>
</feature>
<feature type="chain" id="PRO_5045670767" evidence="2">
    <location>
        <begin position="19"/>
        <end position="665"/>
    </location>
</feature>
<dbReference type="Proteomes" id="UP001648503">
    <property type="component" value="Unassembled WGS sequence"/>
</dbReference>